<sequence>MEMSLFHVRIVFCSMFQIKRKKVEEYLLSICVFVYLCVKFKFRYLRSNTHILILIISILQFLRCLHNSFLRKINSLYLLLYVL</sequence>
<accession>A0A1V0QD78</accession>
<dbReference type="KEGG" id="bcae:A4V03_20465"/>
<reference evidence="2" key="1">
    <citation type="submission" date="2016-04" db="EMBL/GenBank/DDBJ databases">
        <title>Complete Genome Sequences of Twelve Strains of a Stable Defined Moderately Diverse Mouse Microbiota 2 (sDMDMm2).</title>
        <authorList>
            <person name="Uchimura Y."/>
            <person name="Wyss M."/>
            <person name="Brugiroux S."/>
            <person name="Limenitakis J.P."/>
            <person name="Stecher B."/>
            <person name="McCoy K.D."/>
            <person name="Macpherson A.J."/>
        </authorList>
    </citation>
    <scope>NUCLEOTIDE SEQUENCE [LARGE SCALE GENOMIC DNA]</scope>
    <source>
        <strain evidence="2">I48</strain>
    </source>
</reference>
<name>A0A1V0QD78_9BACE</name>
<dbReference type="Proteomes" id="UP000092631">
    <property type="component" value="Chromosome"/>
</dbReference>
<organism evidence="1 2">
    <name type="scientific">Bacteroides caecimuris</name>
    <dbReference type="NCBI Taxonomy" id="1796613"/>
    <lineage>
        <taxon>Bacteria</taxon>
        <taxon>Pseudomonadati</taxon>
        <taxon>Bacteroidota</taxon>
        <taxon>Bacteroidia</taxon>
        <taxon>Bacteroidales</taxon>
        <taxon>Bacteroidaceae</taxon>
        <taxon>Bacteroides</taxon>
    </lineage>
</organism>
<dbReference type="AlphaFoldDB" id="A0A1V0QD78"/>
<protein>
    <submittedName>
        <fullName evidence="1">Uncharacterized protein</fullName>
    </submittedName>
</protein>
<gene>
    <name evidence="1" type="ORF">A4V03_20465</name>
</gene>
<evidence type="ECO:0000313" key="2">
    <source>
        <dbReference type="Proteomes" id="UP000092631"/>
    </source>
</evidence>
<keyword evidence="2" id="KW-1185">Reference proteome</keyword>
<dbReference type="EMBL" id="CP015401">
    <property type="protein sequence ID" value="ARE60491.1"/>
    <property type="molecule type" value="Genomic_DNA"/>
</dbReference>
<proteinExistence type="predicted"/>
<evidence type="ECO:0000313" key="1">
    <source>
        <dbReference type="EMBL" id="ARE60491.1"/>
    </source>
</evidence>